<feature type="region of interest" description="Disordered" evidence="3">
    <location>
        <begin position="485"/>
        <end position="561"/>
    </location>
</feature>
<feature type="compositionally biased region" description="Acidic residues" evidence="3">
    <location>
        <begin position="416"/>
        <end position="440"/>
    </location>
</feature>
<evidence type="ECO:0000256" key="2">
    <source>
        <dbReference type="SAM" id="Coils"/>
    </source>
</evidence>
<keyword evidence="6" id="KW-1185">Reference proteome</keyword>
<dbReference type="GO" id="GO:0000781">
    <property type="term" value="C:chromosome, telomeric region"/>
    <property type="evidence" value="ECO:0007669"/>
    <property type="project" value="GOC"/>
</dbReference>
<feature type="domain" description="WAC" evidence="4">
    <location>
        <begin position="22"/>
        <end position="129"/>
    </location>
</feature>
<name>A0A8J6E8G7_9EUKA</name>
<feature type="region of interest" description="Disordered" evidence="3">
    <location>
        <begin position="392"/>
        <end position="456"/>
    </location>
</feature>
<dbReference type="InterPro" id="IPR013136">
    <property type="entry name" value="WSTF_Acf1_Cbp146"/>
</dbReference>
<feature type="region of interest" description="Disordered" evidence="3">
    <location>
        <begin position="870"/>
        <end position="910"/>
    </location>
</feature>
<reference evidence="5" key="1">
    <citation type="submission" date="2021-05" db="EMBL/GenBank/DDBJ databases">
        <title>A free-living protist that lacks canonical eukaryotic 1 DNA replication and segregation systems.</title>
        <authorList>
            <person name="Salas-Leiva D.E."/>
            <person name="Tromer E.C."/>
            <person name="Curtis B.A."/>
            <person name="Jerlstrom-Hultqvist J."/>
            <person name="Kolisko M."/>
            <person name="Yi Z."/>
            <person name="Salas-Leiva J.S."/>
            <person name="Gallot-Lavallee L."/>
            <person name="Kops G.J.P.L."/>
            <person name="Archibald J.M."/>
            <person name="Simpson A.G.B."/>
            <person name="Roger A.J."/>
        </authorList>
    </citation>
    <scope>NUCLEOTIDE SEQUENCE</scope>
    <source>
        <strain evidence="5">BICM</strain>
    </source>
</reference>
<keyword evidence="1" id="KW-0539">Nucleus</keyword>
<feature type="compositionally biased region" description="Polar residues" evidence="3">
    <location>
        <begin position="278"/>
        <end position="289"/>
    </location>
</feature>
<dbReference type="OrthoDB" id="5983725at2759"/>
<feature type="compositionally biased region" description="Basic and acidic residues" evidence="3">
    <location>
        <begin position="892"/>
        <end position="903"/>
    </location>
</feature>
<gene>
    <name evidence="5" type="ORF">J8273_6839</name>
</gene>
<organism evidence="5 6">
    <name type="scientific">Carpediemonas membranifera</name>
    <dbReference type="NCBI Taxonomy" id="201153"/>
    <lineage>
        <taxon>Eukaryota</taxon>
        <taxon>Metamonada</taxon>
        <taxon>Carpediemonas-like organisms</taxon>
        <taxon>Carpediemonas</taxon>
    </lineage>
</organism>
<dbReference type="Pfam" id="PF10537">
    <property type="entry name" value="WAC_Acf1_DNA_bd"/>
    <property type="match status" value="1"/>
</dbReference>
<dbReference type="EMBL" id="JAHDYR010000047">
    <property type="protein sequence ID" value="KAG9391885.1"/>
    <property type="molecule type" value="Genomic_DNA"/>
</dbReference>
<evidence type="ECO:0000259" key="4">
    <source>
        <dbReference type="PROSITE" id="PS51136"/>
    </source>
</evidence>
<evidence type="ECO:0000313" key="6">
    <source>
        <dbReference type="Proteomes" id="UP000717585"/>
    </source>
</evidence>
<evidence type="ECO:0000256" key="1">
    <source>
        <dbReference type="PROSITE-ProRule" id="PRU00475"/>
    </source>
</evidence>
<feature type="compositionally biased region" description="Acidic residues" evidence="3">
    <location>
        <begin position="536"/>
        <end position="548"/>
    </location>
</feature>
<dbReference type="GO" id="GO:0031509">
    <property type="term" value="P:subtelomeric heterochromatin formation"/>
    <property type="evidence" value="ECO:0007669"/>
    <property type="project" value="TreeGrafter"/>
</dbReference>
<evidence type="ECO:0000313" key="5">
    <source>
        <dbReference type="EMBL" id="KAG9391885.1"/>
    </source>
</evidence>
<feature type="coiled-coil region" evidence="2">
    <location>
        <begin position="746"/>
        <end position="784"/>
    </location>
</feature>
<dbReference type="PANTHER" id="PTHR32075:SF6">
    <property type="entry name" value="ISWI CHROMATIN-REMODELING COMPLEX SUBUNIT YPL216W-RELATED"/>
    <property type="match status" value="1"/>
</dbReference>
<dbReference type="Proteomes" id="UP000717585">
    <property type="component" value="Unassembled WGS sequence"/>
</dbReference>
<dbReference type="PANTHER" id="PTHR32075">
    <property type="entry name" value="ISWI CHROMATIN-REMODELING COMPLEX SUBUNIT YPL216W-RELATED"/>
    <property type="match status" value="1"/>
</dbReference>
<feature type="region of interest" description="Disordered" evidence="3">
    <location>
        <begin position="274"/>
        <end position="295"/>
    </location>
</feature>
<protein>
    <submittedName>
        <fullName evidence="5">ATP-utilizing chromatin assembly and remodelling N-terminal</fullName>
    </submittedName>
</protein>
<dbReference type="AlphaFoldDB" id="A0A8J6E8G7"/>
<sequence>MPIKDGKDVPLAPKPVNLKVGENVYIMPETNEVFRTYSEYIARRDMYFDTVFMCKYTRKNGMTYPEAYESERNFARKVSSMPKPVLREICKKAHLSTLSTQDLVTDITTHLSTCLYEHQLAYVFVPGEKGPVALPCTVTTPGLTRKASKTVKLTPETDPNKRARVETLAKKRLSKTKTQPTVEPAPTVEFEVTRDKVFIDEHAAETKEHIRGVLRLVTRKTDAKTAGVVVPRYRRLFDLPEPPKVLPAIVTKPRKARQQTLEAALFGAQAKLARSGDGSKTSAPKTDSTYPMPDELLEDKDKTLDRTQWVKDMVSPDLKLSGADVSALMTVADFVANFGSRIRFRASELDDLVKTLTFTPSTGQLFNDQVSPDLYGIVTGVTSLMLNEGEFFDDPDSDVESTMPHKRVKVERDNKDDEEEEEDGDDEEEEDDDEVDETDSDAPAARPPPRKSTRLASLTRFANEHIAELYAPRARRSAAQAASLKMQGTIADDDGGDEYQFSDQSEESASDTLLEDELAPYLRRSTRLKTAKQVESESEEEEEEEDEEVKPKAEKHRPRPLAGTLKFRQEFGSSDIDWITTWWEYLSEIEQSQGLLDDDLQWLKETIIFMTACQKRKSRDRDNNPMFIATRLVDLPMSDRLKLIKVLVNEMSLTENVRTMLKDVQDDVERLKKALHSVKLSKRKRVKELTAGEDSQSAREKTALLSQLEDIDKQMGSLQARIDAGQGSESMVTRLGRLETKKLRVNEDLQNVISKAAKRAEKVEAELEREEESLAAQLKRAVSRSTSHLGQDRRFGSYWLSPLVPGALLTMNAELEWGVVDVADLLAYCDERGRRELSLKRHVEKHRESIELSSPAGVAGEFGLKLRVRRPDARTLAPPAEKPQEEEGSDIENEKGAGEKEESQGDVDME</sequence>
<dbReference type="PROSITE" id="PS51136">
    <property type="entry name" value="WAC"/>
    <property type="match status" value="1"/>
</dbReference>
<comment type="subcellular location">
    <subcellularLocation>
        <location evidence="1">Nucleus</location>
    </subcellularLocation>
</comment>
<evidence type="ECO:0000256" key="3">
    <source>
        <dbReference type="SAM" id="MobiDB-lite"/>
    </source>
</evidence>
<keyword evidence="2" id="KW-0175">Coiled coil</keyword>
<comment type="caution">
    <text evidence="5">The sequence shown here is derived from an EMBL/GenBank/DDBJ whole genome shotgun (WGS) entry which is preliminary data.</text>
</comment>
<feature type="coiled-coil region" evidence="2">
    <location>
        <begin position="654"/>
        <end position="681"/>
    </location>
</feature>
<accession>A0A8J6E8G7</accession>
<dbReference type="GO" id="GO:0005634">
    <property type="term" value="C:nucleus"/>
    <property type="evidence" value="ECO:0007669"/>
    <property type="project" value="UniProtKB-SubCell"/>
</dbReference>
<feature type="compositionally biased region" description="Acidic residues" evidence="3">
    <location>
        <begin position="504"/>
        <end position="518"/>
    </location>
</feature>
<proteinExistence type="predicted"/>